<reference evidence="1 2" key="2">
    <citation type="journal article" date="2017" name="Genome Biol. Evol.">
        <title>Trajectories and Drivers of Genome Evolution in Surface-Associated Marine Phaeobacter.</title>
        <authorList>
            <person name="Freese H.M."/>
            <person name="Sikorski J."/>
            <person name="Bunk B."/>
            <person name="Scheuner C."/>
            <person name="Meier-Kolthoff J.P."/>
            <person name="Sproer C."/>
            <person name="Gram L."/>
            <person name="Overmann J."/>
        </authorList>
    </citation>
    <scope>NUCLEOTIDE SEQUENCE [LARGE SCALE GENOMIC DNA]</scope>
    <source>
        <strain evidence="1 2">P88</strain>
    </source>
</reference>
<evidence type="ECO:0000313" key="1">
    <source>
        <dbReference type="EMBL" id="AUQ99830.1"/>
    </source>
</evidence>
<accession>A0A2I7KBE3</accession>
<dbReference type="Proteomes" id="UP000236447">
    <property type="component" value="Chromosome"/>
</dbReference>
<name>A0A2I7KBE3_9RHOB</name>
<reference evidence="1 2" key="1">
    <citation type="journal article" date="2017" name="Front. Microbiol.">
        <title>Phaeobacter piscinae sp. nov., a species of the Roseobacter group and potential aquaculture probiont.</title>
        <authorList>
            <person name="Sonnenschein E.C."/>
            <person name="Phippen C.B.W."/>
            <person name="Nielsen K.F."/>
            <person name="Mateiu R.V."/>
            <person name="Melchiorsen J."/>
            <person name="Gram L."/>
            <person name="Overmann J."/>
            <person name="Freese H.M."/>
        </authorList>
    </citation>
    <scope>NUCLEOTIDE SEQUENCE [LARGE SCALE GENOMIC DNA]</scope>
    <source>
        <strain evidence="1 2">P88</strain>
    </source>
</reference>
<sequence>MRSLGWWCVETRAPWESPAEVYVAARTAGECYETMAPLRGSFQKNEKCEARYKLRILKIRLRQQQTAA</sequence>
<protein>
    <submittedName>
        <fullName evidence="1">Uncharacterized protein</fullName>
    </submittedName>
</protein>
<dbReference type="AlphaFoldDB" id="A0A2I7KBE3"/>
<gene>
    <name evidence="1" type="ORF">PhaeoP88_02475</name>
</gene>
<organism evidence="1 2">
    <name type="scientific">Phaeobacter inhibens</name>
    <dbReference type="NCBI Taxonomy" id="221822"/>
    <lineage>
        <taxon>Bacteria</taxon>
        <taxon>Pseudomonadati</taxon>
        <taxon>Pseudomonadota</taxon>
        <taxon>Alphaproteobacteria</taxon>
        <taxon>Rhodobacterales</taxon>
        <taxon>Roseobacteraceae</taxon>
        <taxon>Phaeobacter</taxon>
    </lineage>
</organism>
<evidence type="ECO:0000313" key="2">
    <source>
        <dbReference type="Proteomes" id="UP000236447"/>
    </source>
</evidence>
<proteinExistence type="predicted"/>
<dbReference type="EMBL" id="CP010725">
    <property type="protein sequence ID" value="AUQ99830.1"/>
    <property type="molecule type" value="Genomic_DNA"/>
</dbReference>